<dbReference type="PANTHER" id="PTHR38342:SF1">
    <property type="entry name" value="SLR5037 PROTEIN"/>
    <property type="match status" value="1"/>
</dbReference>
<dbReference type="InterPro" id="IPR035923">
    <property type="entry name" value="TT1751-like_sf"/>
</dbReference>
<dbReference type="InterPro" id="IPR016796">
    <property type="entry name" value="UCP021774"/>
</dbReference>
<evidence type="ECO:0000259" key="1">
    <source>
        <dbReference type="Pfam" id="PF03625"/>
    </source>
</evidence>
<proteinExistence type="predicted"/>
<evidence type="ECO:0000313" key="3">
    <source>
        <dbReference type="Proteomes" id="UP000266906"/>
    </source>
</evidence>
<dbReference type="RefSeq" id="WP_123819214.1">
    <property type="nucleotide sequence ID" value="NZ_JBEYIY010000001.1"/>
</dbReference>
<sequence>MANTHAPSDAHPGGITATLTGTTFAEAADRVRAALAEQGFGILTEIDMTATLRAKLGVELEDYLVLGACNPPLAHRALEADRRIGLLLPCNVVLRTAPDGTAVLVEAMDPQLMVQFTGRPELAGIADDAAARLRTALASLTA</sequence>
<gene>
    <name evidence="2" type="ORF">EDD38_4395</name>
</gene>
<reference evidence="2 3" key="1">
    <citation type="submission" date="2018-11" db="EMBL/GenBank/DDBJ databases">
        <title>Sequencing the genomes of 1000 actinobacteria strains.</title>
        <authorList>
            <person name="Klenk H.-P."/>
        </authorList>
    </citation>
    <scope>NUCLEOTIDE SEQUENCE [LARGE SCALE GENOMIC DNA]</scope>
    <source>
        <strain evidence="2 3">DSM 44781</strain>
    </source>
</reference>
<dbReference type="AlphaFoldDB" id="A0A3N4RRH8"/>
<organism evidence="2 3">
    <name type="scientific">Kitasatospora cineracea</name>
    <dbReference type="NCBI Taxonomy" id="88074"/>
    <lineage>
        <taxon>Bacteria</taxon>
        <taxon>Bacillati</taxon>
        <taxon>Actinomycetota</taxon>
        <taxon>Actinomycetes</taxon>
        <taxon>Kitasatosporales</taxon>
        <taxon>Streptomycetaceae</taxon>
        <taxon>Kitasatospora</taxon>
    </lineage>
</organism>
<accession>A0A3N4RRH8</accession>
<name>A0A3N4RRH8_9ACTN</name>
<keyword evidence="3" id="KW-1185">Reference proteome</keyword>
<dbReference type="EMBL" id="RKQG01000001">
    <property type="protein sequence ID" value="RPE36028.1"/>
    <property type="molecule type" value="Genomic_DNA"/>
</dbReference>
<dbReference type="Proteomes" id="UP000266906">
    <property type="component" value="Unassembled WGS sequence"/>
</dbReference>
<dbReference type="Gene3D" id="3.30.310.70">
    <property type="entry name" value="TT1751-like domain"/>
    <property type="match status" value="1"/>
</dbReference>
<dbReference type="CDD" id="cd14797">
    <property type="entry name" value="DUF302"/>
    <property type="match status" value="1"/>
</dbReference>
<protein>
    <submittedName>
        <fullName evidence="2">Uncharacterized protein (DUF302 family)</fullName>
    </submittedName>
</protein>
<dbReference type="Pfam" id="PF03625">
    <property type="entry name" value="DUF302"/>
    <property type="match status" value="1"/>
</dbReference>
<feature type="domain" description="DUF302" evidence="1">
    <location>
        <begin position="46"/>
        <end position="110"/>
    </location>
</feature>
<comment type="caution">
    <text evidence="2">The sequence shown here is derived from an EMBL/GenBank/DDBJ whole genome shotgun (WGS) entry which is preliminary data.</text>
</comment>
<dbReference type="InterPro" id="IPR005180">
    <property type="entry name" value="DUF302"/>
</dbReference>
<dbReference type="PIRSF" id="PIRSF021774">
    <property type="entry name" value="UCP021774"/>
    <property type="match status" value="1"/>
</dbReference>
<evidence type="ECO:0000313" key="2">
    <source>
        <dbReference type="EMBL" id="RPE36028.1"/>
    </source>
</evidence>
<dbReference type="SUPFAM" id="SSF103247">
    <property type="entry name" value="TT1751-like"/>
    <property type="match status" value="1"/>
</dbReference>
<dbReference type="PANTHER" id="PTHR38342">
    <property type="entry name" value="SLR5037 PROTEIN"/>
    <property type="match status" value="1"/>
</dbReference>